<name>A0A7S7NXA3_PALFE</name>
<dbReference type="RefSeq" id="WP_194453113.1">
    <property type="nucleotide sequence ID" value="NZ_CP063849.1"/>
</dbReference>
<keyword evidence="1" id="KW-0812">Transmembrane</keyword>
<dbReference type="AlphaFoldDB" id="A0A7S7NXA3"/>
<evidence type="ECO:0000313" key="3">
    <source>
        <dbReference type="Proteomes" id="UP000593892"/>
    </source>
</evidence>
<evidence type="ECO:0000313" key="2">
    <source>
        <dbReference type="EMBL" id="QOY91459.1"/>
    </source>
</evidence>
<proteinExistence type="predicted"/>
<dbReference type="KEGG" id="pfer:IRI77_16370"/>
<protein>
    <submittedName>
        <fullName evidence="2">Uncharacterized protein</fullName>
    </submittedName>
</protein>
<evidence type="ECO:0000256" key="1">
    <source>
        <dbReference type="SAM" id="Phobius"/>
    </source>
</evidence>
<organism evidence="2 3">
    <name type="scientific">Paludibaculum fermentans</name>
    <dbReference type="NCBI Taxonomy" id="1473598"/>
    <lineage>
        <taxon>Bacteria</taxon>
        <taxon>Pseudomonadati</taxon>
        <taxon>Acidobacteriota</taxon>
        <taxon>Terriglobia</taxon>
        <taxon>Bryobacterales</taxon>
        <taxon>Bryobacteraceae</taxon>
        <taxon>Paludibaculum</taxon>
    </lineage>
</organism>
<sequence>MAANETLSMRALFKFLLPLMGICMTSVLLFGNEQKAWAVFPAVLIALYLSAADIRLEGEHRYYRHFVSWGKLPDDVVDVRCSLLPALGYVRFRLSCRRLGFCSSSLREVPGDSFRFGEPHLCRACSPL</sequence>
<accession>A0A7S7NXA3</accession>
<keyword evidence="3" id="KW-1185">Reference proteome</keyword>
<feature type="transmembrane region" description="Helical" evidence="1">
    <location>
        <begin position="36"/>
        <end position="56"/>
    </location>
</feature>
<feature type="transmembrane region" description="Helical" evidence="1">
    <location>
        <begin position="12"/>
        <end position="30"/>
    </location>
</feature>
<keyword evidence="1" id="KW-0472">Membrane</keyword>
<keyword evidence="1" id="KW-1133">Transmembrane helix</keyword>
<dbReference type="EMBL" id="CP063849">
    <property type="protein sequence ID" value="QOY91459.1"/>
    <property type="molecule type" value="Genomic_DNA"/>
</dbReference>
<gene>
    <name evidence="2" type="ORF">IRI77_16370</name>
</gene>
<reference evidence="2 3" key="1">
    <citation type="submission" date="2020-10" db="EMBL/GenBank/DDBJ databases">
        <title>Complete genome sequence of Paludibaculum fermentans P105T, a facultatively anaerobic acidobacterium capable of dissimilatory Fe(III) reduction.</title>
        <authorList>
            <person name="Dedysh S.N."/>
            <person name="Beletsky A.V."/>
            <person name="Kulichevskaya I.S."/>
            <person name="Mardanov A.V."/>
            <person name="Ravin N.V."/>
        </authorList>
    </citation>
    <scope>NUCLEOTIDE SEQUENCE [LARGE SCALE GENOMIC DNA]</scope>
    <source>
        <strain evidence="2 3">P105</strain>
    </source>
</reference>
<dbReference type="Proteomes" id="UP000593892">
    <property type="component" value="Chromosome"/>
</dbReference>